<keyword evidence="3" id="KW-0732">Signal</keyword>
<dbReference type="GO" id="GO:0009279">
    <property type="term" value="C:cell outer membrane"/>
    <property type="evidence" value="ECO:0007669"/>
    <property type="project" value="UniProtKB-SubCell"/>
</dbReference>
<dbReference type="AlphaFoldDB" id="A0A3E0E3L0"/>
<organism evidence="8 9">
    <name type="scientific">Algoriphagus antarcticus</name>
    <dbReference type="NCBI Taxonomy" id="238540"/>
    <lineage>
        <taxon>Bacteria</taxon>
        <taxon>Pseudomonadati</taxon>
        <taxon>Bacteroidota</taxon>
        <taxon>Cytophagia</taxon>
        <taxon>Cytophagales</taxon>
        <taxon>Cyclobacteriaceae</taxon>
        <taxon>Algoriphagus</taxon>
    </lineage>
</organism>
<keyword evidence="4" id="KW-0472">Membrane</keyword>
<keyword evidence="5" id="KW-0998">Cell outer membrane</keyword>
<accession>A0A3E0E3L0</accession>
<keyword evidence="9" id="KW-1185">Reference proteome</keyword>
<dbReference type="Pfam" id="PF07980">
    <property type="entry name" value="SusD_RagB"/>
    <property type="match status" value="1"/>
</dbReference>
<dbReference type="EMBL" id="QUNF01000002">
    <property type="protein sequence ID" value="REG92874.1"/>
    <property type="molecule type" value="Genomic_DNA"/>
</dbReference>
<comment type="subcellular location">
    <subcellularLocation>
        <location evidence="1">Cell outer membrane</location>
    </subcellularLocation>
</comment>
<dbReference type="Pfam" id="PF14322">
    <property type="entry name" value="SusD-like_3"/>
    <property type="match status" value="1"/>
</dbReference>
<evidence type="ECO:0000256" key="5">
    <source>
        <dbReference type="ARBA" id="ARBA00023237"/>
    </source>
</evidence>
<evidence type="ECO:0000313" key="8">
    <source>
        <dbReference type="EMBL" id="REG92874.1"/>
    </source>
</evidence>
<dbReference type="InterPro" id="IPR012944">
    <property type="entry name" value="SusD_RagB_dom"/>
</dbReference>
<evidence type="ECO:0000313" key="9">
    <source>
        <dbReference type="Proteomes" id="UP000256405"/>
    </source>
</evidence>
<dbReference type="InterPro" id="IPR011990">
    <property type="entry name" value="TPR-like_helical_dom_sf"/>
</dbReference>
<name>A0A3E0E3L0_9BACT</name>
<proteinExistence type="inferred from homology"/>
<evidence type="ECO:0000259" key="7">
    <source>
        <dbReference type="Pfam" id="PF14322"/>
    </source>
</evidence>
<evidence type="ECO:0000256" key="4">
    <source>
        <dbReference type="ARBA" id="ARBA00023136"/>
    </source>
</evidence>
<sequence>MKTKILSSLLILSLGIGFGCDDKLDLPPLGELNSETFYKTVEDFEAASLGPYSTLLNFYFDQNGQGHYNGIEYPSDDTRHGGQGVNNNNDFIWLPNNGDFAWLYSQSYKGIMRANVILNEVPNADMVDQEKARFEAEAKFLRAYFYFLLANNWGNPPLISELTTTLEGAQVGNSQPGEVLNLVETDLIFAKENLPRSWTGTDLGRATAGAAQALLGKVYLYREKYSQAAVELNAVIGSGTYTLLDKFGDNFRESLENNRESLFEIQFTRGDFNTWLPADFGLEGNQNVGHAGTGRAIVFRASCFLGICAPGANGQGYGRMHATKSLQKEFEQGDPRIISTIYRQGDPYFGSSFDSLWSITGATPSKYLMDYISYDQPNAGTNNERVIRLADVFLMAAEAELLGNNNVSKAAEYVNIVRNRADPTGAILAPRSAAISPDAMLKFIMHERRVELAFEGHRYADLVRWHNASIIDIPNDIDFGNPGNQNWNETYLLKPYPQRELDLVQSLSQNPGY</sequence>
<dbReference type="CDD" id="cd08977">
    <property type="entry name" value="SusD"/>
    <property type="match status" value="1"/>
</dbReference>
<protein>
    <submittedName>
        <fullName evidence="8">Putative outer membrane starch-binding protein</fullName>
    </submittedName>
</protein>
<comment type="caution">
    <text evidence="8">The sequence shown here is derived from an EMBL/GenBank/DDBJ whole genome shotgun (WGS) entry which is preliminary data.</text>
</comment>
<comment type="similarity">
    <text evidence="2">Belongs to the SusD family.</text>
</comment>
<feature type="domain" description="RagB/SusD" evidence="6">
    <location>
        <begin position="326"/>
        <end position="513"/>
    </location>
</feature>
<reference evidence="8 9" key="1">
    <citation type="submission" date="2018-08" db="EMBL/GenBank/DDBJ databases">
        <title>Genomic Encyclopedia of Archaeal and Bacterial Type Strains, Phase II (KMG-II): from individual species to whole genera.</title>
        <authorList>
            <person name="Goeker M."/>
        </authorList>
    </citation>
    <scope>NUCLEOTIDE SEQUENCE [LARGE SCALE GENOMIC DNA]</scope>
    <source>
        <strain evidence="8 9">DSM 15986</strain>
    </source>
</reference>
<evidence type="ECO:0000256" key="3">
    <source>
        <dbReference type="ARBA" id="ARBA00022729"/>
    </source>
</evidence>
<dbReference type="RefSeq" id="WP_086539738.1">
    <property type="nucleotide sequence ID" value="NZ_MSSW01000003.1"/>
</dbReference>
<gene>
    <name evidence="8" type="ORF">C8N25_102278</name>
</gene>
<evidence type="ECO:0000256" key="1">
    <source>
        <dbReference type="ARBA" id="ARBA00004442"/>
    </source>
</evidence>
<dbReference type="OrthoDB" id="691907at2"/>
<dbReference type="Proteomes" id="UP000256405">
    <property type="component" value="Unassembled WGS sequence"/>
</dbReference>
<dbReference type="Gene3D" id="1.25.40.390">
    <property type="match status" value="1"/>
</dbReference>
<dbReference type="SUPFAM" id="SSF48452">
    <property type="entry name" value="TPR-like"/>
    <property type="match status" value="1"/>
</dbReference>
<dbReference type="InterPro" id="IPR033985">
    <property type="entry name" value="SusD-like_N"/>
</dbReference>
<dbReference type="PROSITE" id="PS51257">
    <property type="entry name" value="PROKAR_LIPOPROTEIN"/>
    <property type="match status" value="1"/>
</dbReference>
<evidence type="ECO:0000259" key="6">
    <source>
        <dbReference type="Pfam" id="PF07980"/>
    </source>
</evidence>
<feature type="domain" description="SusD-like N-terminal" evidence="7">
    <location>
        <begin position="93"/>
        <end position="220"/>
    </location>
</feature>
<evidence type="ECO:0000256" key="2">
    <source>
        <dbReference type="ARBA" id="ARBA00006275"/>
    </source>
</evidence>